<evidence type="ECO:0000313" key="2">
    <source>
        <dbReference type="Proteomes" id="UP001054837"/>
    </source>
</evidence>
<sequence>MIEIGGNLRARDLVSMVDMVDLTCSDNFCRVVKETGGRTFPDETCRASGLLFVNLFVRLLPLILLNGSNTFLKLLYRCLIKTHNSGFLSNPTRERA</sequence>
<comment type="caution">
    <text evidence="1">The sequence shown here is derived from an EMBL/GenBank/DDBJ whole genome shotgun (WGS) entry which is preliminary data.</text>
</comment>
<dbReference type="AlphaFoldDB" id="A0AAV4TFD9"/>
<proteinExistence type="predicted"/>
<dbReference type="EMBL" id="BPLQ01009584">
    <property type="protein sequence ID" value="GIY45030.1"/>
    <property type="molecule type" value="Genomic_DNA"/>
</dbReference>
<accession>A0AAV4TFD9</accession>
<gene>
    <name evidence="1" type="ORF">CDAR_267531</name>
</gene>
<reference evidence="1 2" key="1">
    <citation type="submission" date="2021-06" db="EMBL/GenBank/DDBJ databases">
        <title>Caerostris darwini draft genome.</title>
        <authorList>
            <person name="Kono N."/>
            <person name="Arakawa K."/>
        </authorList>
    </citation>
    <scope>NUCLEOTIDE SEQUENCE [LARGE SCALE GENOMIC DNA]</scope>
</reference>
<organism evidence="1 2">
    <name type="scientific">Caerostris darwini</name>
    <dbReference type="NCBI Taxonomy" id="1538125"/>
    <lineage>
        <taxon>Eukaryota</taxon>
        <taxon>Metazoa</taxon>
        <taxon>Ecdysozoa</taxon>
        <taxon>Arthropoda</taxon>
        <taxon>Chelicerata</taxon>
        <taxon>Arachnida</taxon>
        <taxon>Araneae</taxon>
        <taxon>Araneomorphae</taxon>
        <taxon>Entelegynae</taxon>
        <taxon>Araneoidea</taxon>
        <taxon>Araneidae</taxon>
        <taxon>Caerostris</taxon>
    </lineage>
</organism>
<protein>
    <submittedName>
        <fullName evidence="1">Uncharacterized protein</fullName>
    </submittedName>
</protein>
<name>A0AAV4TFD9_9ARAC</name>
<dbReference type="Proteomes" id="UP001054837">
    <property type="component" value="Unassembled WGS sequence"/>
</dbReference>
<keyword evidence="2" id="KW-1185">Reference proteome</keyword>
<evidence type="ECO:0000313" key="1">
    <source>
        <dbReference type="EMBL" id="GIY45030.1"/>
    </source>
</evidence>